<keyword evidence="2" id="KW-0378">Hydrolase</keyword>
<dbReference type="PANTHER" id="PTHR43689">
    <property type="entry name" value="HYDROLASE"/>
    <property type="match status" value="1"/>
</dbReference>
<dbReference type="Pfam" id="PF12697">
    <property type="entry name" value="Abhydrolase_6"/>
    <property type="match status" value="1"/>
</dbReference>
<dbReference type="SUPFAM" id="SSF53474">
    <property type="entry name" value="alpha/beta-Hydrolases"/>
    <property type="match status" value="1"/>
</dbReference>
<dbReference type="Gene3D" id="3.40.50.1820">
    <property type="entry name" value="alpha/beta hydrolase"/>
    <property type="match status" value="1"/>
</dbReference>
<dbReference type="EMBL" id="FAXA01000056">
    <property type="protein sequence ID" value="CUV01378.1"/>
    <property type="molecule type" value="Genomic_DNA"/>
</dbReference>
<dbReference type="AlphaFoldDB" id="A0A160V6Z3"/>
<dbReference type="InterPro" id="IPR029058">
    <property type="entry name" value="AB_hydrolase_fold"/>
</dbReference>
<feature type="domain" description="AB hydrolase-1" evidence="1">
    <location>
        <begin position="23"/>
        <end position="244"/>
    </location>
</feature>
<gene>
    <name evidence="2" type="ORF">MGWOODY_Clf1359</name>
</gene>
<accession>A0A160V6Z3</accession>
<sequence>MPYADIPGARLWFKETGQHGTPVVFLHAASGTNDSWGLQEPAFIESGYRCIAYDRKNWGRSESVTPAGSAGDDLEALAQHLGLNRFHLVCTALGGIVGLDYTVEYPDRVISLTVSSSFTGVTDQSYLDVQTRLRPPEISNLPIELREVGPSYRAVNPEGVAEWLRIEESSRHEITPEEGQSPRSAMTYARLAAMQTPVLMLTGGADLLSPPSMMKLVADHIPNCRFEVVPEAGHAAFHEEPEVWNKLVLEFIGQHDN</sequence>
<name>A0A160V6Z3_9ZZZZ</name>
<dbReference type="InterPro" id="IPR000073">
    <property type="entry name" value="AB_hydrolase_1"/>
</dbReference>
<dbReference type="PANTHER" id="PTHR43689:SF8">
    <property type="entry name" value="ALPHA_BETA-HYDROLASES SUPERFAMILY PROTEIN"/>
    <property type="match status" value="1"/>
</dbReference>
<dbReference type="PRINTS" id="PR00111">
    <property type="entry name" value="ABHYDROLASE"/>
</dbReference>
<dbReference type="EC" id="3.1.1.24" evidence="2"/>
<organism evidence="2">
    <name type="scientific">hydrothermal vent metagenome</name>
    <dbReference type="NCBI Taxonomy" id="652676"/>
    <lineage>
        <taxon>unclassified sequences</taxon>
        <taxon>metagenomes</taxon>
        <taxon>ecological metagenomes</taxon>
    </lineage>
</organism>
<protein>
    <submittedName>
        <fullName evidence="2">Beta-ketoadipate enol-lactone hydrolase</fullName>
        <ecNumber evidence="2">3.1.1.24</ecNumber>
    </submittedName>
</protein>
<reference evidence="2" key="1">
    <citation type="submission" date="2015-10" db="EMBL/GenBank/DDBJ databases">
        <authorList>
            <person name="Gilbert D.G."/>
        </authorList>
    </citation>
    <scope>NUCLEOTIDE SEQUENCE</scope>
</reference>
<dbReference type="GO" id="GO:0047570">
    <property type="term" value="F:3-oxoadipate enol-lactonase activity"/>
    <property type="evidence" value="ECO:0007669"/>
    <property type="project" value="UniProtKB-EC"/>
</dbReference>
<evidence type="ECO:0000313" key="2">
    <source>
        <dbReference type="EMBL" id="CUV01378.1"/>
    </source>
</evidence>
<proteinExistence type="predicted"/>
<evidence type="ECO:0000259" key="1">
    <source>
        <dbReference type="Pfam" id="PF12697"/>
    </source>
</evidence>